<accession>A0ABT6X9B7</accession>
<reference evidence="1" key="1">
    <citation type="submission" date="2023-05" db="EMBL/GenBank/DDBJ databases">
        <title>Limnohabitans sp. strain HM2-2 Genome sequencing and assembly.</title>
        <authorList>
            <person name="Jung Y."/>
        </authorList>
    </citation>
    <scope>NUCLEOTIDE SEQUENCE</scope>
    <source>
        <strain evidence="1">HM2-2</strain>
    </source>
</reference>
<name>A0ABT6X9B7_9BURK</name>
<organism evidence="1 2">
    <name type="scientific">Limnohabitans lacus</name>
    <dbReference type="NCBI Taxonomy" id="3045173"/>
    <lineage>
        <taxon>Bacteria</taxon>
        <taxon>Pseudomonadati</taxon>
        <taxon>Pseudomonadota</taxon>
        <taxon>Betaproteobacteria</taxon>
        <taxon>Burkholderiales</taxon>
        <taxon>Comamonadaceae</taxon>
        <taxon>Limnohabitans</taxon>
    </lineage>
</organism>
<comment type="caution">
    <text evidence="1">The sequence shown here is derived from an EMBL/GenBank/DDBJ whole genome shotgun (WGS) entry which is preliminary data.</text>
</comment>
<keyword evidence="2" id="KW-1185">Reference proteome</keyword>
<dbReference type="EMBL" id="JASGBH010000009">
    <property type="protein sequence ID" value="MDI9234731.1"/>
    <property type="molecule type" value="Genomic_DNA"/>
</dbReference>
<dbReference type="Proteomes" id="UP001431902">
    <property type="component" value="Unassembled WGS sequence"/>
</dbReference>
<evidence type="ECO:0000313" key="1">
    <source>
        <dbReference type="EMBL" id="MDI9234731.1"/>
    </source>
</evidence>
<dbReference type="RefSeq" id="WP_283225071.1">
    <property type="nucleotide sequence ID" value="NZ_JASGBH010000009.1"/>
</dbReference>
<gene>
    <name evidence="1" type="ORF">QLQ16_12915</name>
</gene>
<sequence length="450" mass="49273">MAETVTVGESQGPRYTWANASFTWASASAGKSWLTAYPAVYVVAVAATLAWTHTSGRQHGKRLTEALSLAETRRHQVALQKTESIGFADTYYDLIAYVLRWVESLGVAEGFSKSSRKSVNENLQTLDGLARSVAKALHESLPVSEGLLWQMRQKHAESLPVASVSARMATKAVAERADLTDGLDQGFRKQVSEALNFAETYYDLIAFILRISEGLAVSDQTARRLQKPVAEALSTNDQLTRRSVKQVAEALAFAETLGRTVAYRRHLQEGLGVSDALRWAMCLKAHEALALAEQYRRHANGVISDMIVASTEITEADFASIVEAGHPPGYTDFRDFIQGDYTYQRALFRAILKSRNSDRGFIDALRVTVDVPDVFDRGTVQITDAQAGAVIGFARIFRVPPEVTMTHKGGTVVAIPRLSSAVTRTGFTAVLENTSGTRVTGTFTWIAQGY</sequence>
<proteinExistence type="predicted"/>
<evidence type="ECO:0000313" key="2">
    <source>
        <dbReference type="Proteomes" id="UP001431902"/>
    </source>
</evidence>
<protein>
    <submittedName>
        <fullName evidence="1">Uncharacterized protein</fullName>
    </submittedName>
</protein>